<keyword evidence="2 5" id="KW-0812">Transmembrane</keyword>
<evidence type="ECO:0000256" key="2">
    <source>
        <dbReference type="ARBA" id="ARBA00022692"/>
    </source>
</evidence>
<dbReference type="PANTHER" id="PTHR33514">
    <property type="entry name" value="PROTEIN ABCI12, CHLOROPLASTIC"/>
    <property type="match status" value="1"/>
</dbReference>
<sequence>MDLLRSLPLGLYLEQPITWLHKLDPRVKLAWLMSFLFAPILANPIWRIALTGLLILITLTAAIPLRVWRQQMGWLLTLSFLVFILSAIAPDGLAVSYQPRLPSDEIAFTQSKAGEQVSRGAGEQGKITNYLLPITNPQQYSYILFKQGPITITRRSLDLGIRVSTLLFTLIYSTNLYLLTTAPEEITAGIESLMGPLRWLNWPVTEIALTLTLSLRFIPLVLEEVQNLARSVWTRAINWNKLGLRRSIKVWLLVAERLLENLLLRAEQIASAMKVRGFTSPDAHRVQWHQLRLHPADWLTLAGLALFWGARILWGNSSGSL</sequence>
<comment type="caution">
    <text evidence="6">The sequence shown here is derived from an EMBL/GenBank/DDBJ whole genome shotgun (WGS) entry which is preliminary data.</text>
</comment>
<evidence type="ECO:0000313" key="6">
    <source>
        <dbReference type="EMBL" id="GET43286.1"/>
    </source>
</evidence>
<reference evidence="6" key="1">
    <citation type="submission" date="2019-10" db="EMBL/GenBank/DDBJ databases">
        <title>Draft genome sequece of Microseira wollei NIES-4236.</title>
        <authorList>
            <person name="Yamaguchi H."/>
            <person name="Suzuki S."/>
            <person name="Kawachi M."/>
        </authorList>
    </citation>
    <scope>NUCLEOTIDE SEQUENCE</scope>
    <source>
        <strain evidence="6">NIES-4236</strain>
    </source>
</reference>
<organism evidence="6 7">
    <name type="scientific">Microseira wollei NIES-4236</name>
    <dbReference type="NCBI Taxonomy" id="2530354"/>
    <lineage>
        <taxon>Bacteria</taxon>
        <taxon>Bacillati</taxon>
        <taxon>Cyanobacteriota</taxon>
        <taxon>Cyanophyceae</taxon>
        <taxon>Oscillatoriophycideae</taxon>
        <taxon>Aerosakkonematales</taxon>
        <taxon>Aerosakkonemataceae</taxon>
        <taxon>Microseira</taxon>
    </lineage>
</organism>
<feature type="transmembrane region" description="Helical" evidence="5">
    <location>
        <begin position="74"/>
        <end position="95"/>
    </location>
</feature>
<evidence type="ECO:0000256" key="3">
    <source>
        <dbReference type="ARBA" id="ARBA00022989"/>
    </source>
</evidence>
<name>A0AAV3XQS7_9CYAN</name>
<evidence type="ECO:0000256" key="5">
    <source>
        <dbReference type="SAM" id="Phobius"/>
    </source>
</evidence>
<dbReference type="AlphaFoldDB" id="A0AAV3XQS7"/>
<keyword evidence="3 5" id="KW-1133">Transmembrane helix</keyword>
<dbReference type="Pfam" id="PF02361">
    <property type="entry name" value="CbiQ"/>
    <property type="match status" value="1"/>
</dbReference>
<keyword evidence="4 5" id="KW-0472">Membrane</keyword>
<accession>A0AAV3XQS7</accession>
<dbReference type="Proteomes" id="UP001050975">
    <property type="component" value="Unassembled WGS sequence"/>
</dbReference>
<dbReference type="RefSeq" id="WP_226591951.1">
    <property type="nucleotide sequence ID" value="NZ_BLAY01000213.1"/>
</dbReference>
<evidence type="ECO:0000256" key="4">
    <source>
        <dbReference type="ARBA" id="ARBA00023136"/>
    </source>
</evidence>
<keyword evidence="7" id="KW-1185">Reference proteome</keyword>
<evidence type="ECO:0000256" key="1">
    <source>
        <dbReference type="ARBA" id="ARBA00004141"/>
    </source>
</evidence>
<evidence type="ECO:0000313" key="7">
    <source>
        <dbReference type="Proteomes" id="UP001050975"/>
    </source>
</evidence>
<proteinExistence type="predicted"/>
<dbReference type="CDD" id="cd16914">
    <property type="entry name" value="EcfT"/>
    <property type="match status" value="1"/>
</dbReference>
<dbReference type="GO" id="GO:0005886">
    <property type="term" value="C:plasma membrane"/>
    <property type="evidence" value="ECO:0007669"/>
    <property type="project" value="UniProtKB-ARBA"/>
</dbReference>
<dbReference type="PANTHER" id="PTHR33514:SF13">
    <property type="entry name" value="PROTEIN ABCI12, CHLOROPLASTIC"/>
    <property type="match status" value="1"/>
</dbReference>
<dbReference type="EMBL" id="BLAY01000213">
    <property type="protein sequence ID" value="GET43286.1"/>
    <property type="molecule type" value="Genomic_DNA"/>
</dbReference>
<dbReference type="InterPro" id="IPR003339">
    <property type="entry name" value="ABC/ECF_trnsptr_transmembrane"/>
</dbReference>
<gene>
    <name evidence="6" type="ORF">MiSe_81080</name>
</gene>
<protein>
    <submittedName>
        <fullName evidence="6">Cobalt transport protein</fullName>
    </submittedName>
</protein>
<feature type="transmembrane region" description="Helical" evidence="5">
    <location>
        <begin position="51"/>
        <end position="68"/>
    </location>
</feature>
<comment type="subcellular location">
    <subcellularLocation>
        <location evidence="1">Membrane</location>
        <topology evidence="1">Multi-pass membrane protein</topology>
    </subcellularLocation>
</comment>